<evidence type="ECO:0000313" key="2">
    <source>
        <dbReference type="Proteomes" id="UP000032679"/>
    </source>
</evidence>
<evidence type="ECO:0000313" key="1">
    <source>
        <dbReference type="EMBL" id="GAN54853.1"/>
    </source>
</evidence>
<protein>
    <submittedName>
        <fullName evidence="1">Uncharacterized protein</fullName>
    </submittedName>
</protein>
<gene>
    <name evidence="1" type="ORF">Tasa_031_071</name>
</gene>
<reference evidence="1 2" key="1">
    <citation type="submission" date="2012-10" db="EMBL/GenBank/DDBJ databases">
        <title>Genome sequencing of Tanticharoenia sakaeratensis NBRC 103193.</title>
        <authorList>
            <person name="Azuma Y."/>
            <person name="Hadano H."/>
            <person name="Hirakawa H."/>
            <person name="Matsushita K."/>
        </authorList>
    </citation>
    <scope>NUCLEOTIDE SEQUENCE [LARGE SCALE GENOMIC DNA]</scope>
    <source>
        <strain evidence="1 2">NBRC 103193</strain>
    </source>
</reference>
<comment type="caution">
    <text evidence="1">The sequence shown here is derived from an EMBL/GenBank/DDBJ whole genome shotgun (WGS) entry which is preliminary data.</text>
</comment>
<sequence>MFGAPFVGDPGDAVDGCGGAADVCPAGGEGGWVDVGPAGDCGAACSAVGWPAGSVAEVLPWGDPSGAGDAGAVGAADGEGCSVEGGGVGPVGFAAGLPDVALPVVGAPESGVPESGAPECVLPELEVPEAGALGWLAGG</sequence>
<dbReference type="Proteomes" id="UP000032679">
    <property type="component" value="Unassembled WGS sequence"/>
</dbReference>
<dbReference type="EMBL" id="BALE01000031">
    <property type="protein sequence ID" value="GAN54853.1"/>
    <property type="molecule type" value="Genomic_DNA"/>
</dbReference>
<dbReference type="AlphaFoldDB" id="A0A0D6MNJ4"/>
<proteinExistence type="predicted"/>
<dbReference type="STRING" id="1231623.Tasa_031_071"/>
<accession>A0A0D6MNJ4</accession>
<name>A0A0D6MNJ4_9PROT</name>
<keyword evidence="2" id="KW-1185">Reference proteome</keyword>
<organism evidence="1 2">
    <name type="scientific">Tanticharoenia sakaeratensis NBRC 103193</name>
    <dbReference type="NCBI Taxonomy" id="1231623"/>
    <lineage>
        <taxon>Bacteria</taxon>
        <taxon>Pseudomonadati</taxon>
        <taxon>Pseudomonadota</taxon>
        <taxon>Alphaproteobacteria</taxon>
        <taxon>Acetobacterales</taxon>
        <taxon>Acetobacteraceae</taxon>
        <taxon>Tanticharoenia</taxon>
    </lineage>
</organism>